<accession>X2LCU6</accession>
<name>X2LCU6_9BACT</name>
<evidence type="ECO:0000313" key="1">
    <source>
        <dbReference type="EMBL" id="AHN98138.1"/>
    </source>
</evidence>
<reference evidence="1" key="1">
    <citation type="submission" date="2013-10" db="EMBL/GenBank/DDBJ databases">
        <title>Functional metagenomics reveals novel beta-galactosidases not predictable from gene sequences.</title>
        <authorList>
            <person name="Cheng J."/>
            <person name="Engel K."/>
            <person name="Romantsov T."/>
            <person name="Neufeld J.D."/>
            <person name="Rose D.R."/>
            <person name="Charles T.C."/>
        </authorList>
    </citation>
    <scope>NUCLEOTIDE SEQUENCE</scope>
</reference>
<keyword evidence="1" id="KW-0808">Transferase</keyword>
<organism evidence="1">
    <name type="scientific">uncultured bacterium lacEc123</name>
    <dbReference type="NCBI Taxonomy" id="1447251"/>
    <lineage>
        <taxon>Bacteria</taxon>
        <taxon>environmental samples</taxon>
    </lineage>
</organism>
<dbReference type="AlphaFoldDB" id="X2LCU6"/>
<sequence>MTIFYFHETYFYGCYQYALNKNKARQENRIMSIQVWSKNLKKHYPNVNVEKVTVGERGKGYIVYVDGERMALNHFFRRFYRHRLDKE</sequence>
<protein>
    <submittedName>
        <fullName evidence="1">Peptidoglycan glycosyltransferase</fullName>
    </submittedName>
</protein>
<dbReference type="GO" id="GO:0016740">
    <property type="term" value="F:transferase activity"/>
    <property type="evidence" value="ECO:0007669"/>
    <property type="project" value="UniProtKB-KW"/>
</dbReference>
<proteinExistence type="predicted"/>
<dbReference type="EMBL" id="KF796611">
    <property type="protein sequence ID" value="AHN98138.1"/>
    <property type="molecule type" value="Genomic_DNA"/>
</dbReference>